<feature type="region of interest" description="Disordered" evidence="8">
    <location>
        <begin position="2615"/>
        <end position="2640"/>
    </location>
</feature>
<organism evidence="15 16">
    <name type="scientific">Lingula anatina</name>
    <name type="common">Brachiopod</name>
    <name type="synonym">Lingula unguis</name>
    <dbReference type="NCBI Taxonomy" id="7574"/>
    <lineage>
        <taxon>Eukaryota</taxon>
        <taxon>Metazoa</taxon>
        <taxon>Spiralia</taxon>
        <taxon>Lophotrochozoa</taxon>
        <taxon>Brachiopoda</taxon>
        <taxon>Linguliformea</taxon>
        <taxon>Lingulata</taxon>
        <taxon>Lingulida</taxon>
        <taxon>Linguloidea</taxon>
        <taxon>Lingulidae</taxon>
        <taxon>Lingula</taxon>
    </lineage>
</organism>
<name>A0A1S3KDQ6_LINAN</name>
<evidence type="ECO:0000259" key="13">
    <source>
        <dbReference type="PROSITE" id="PS50958"/>
    </source>
</evidence>
<dbReference type="InParanoid" id="A0A1S3KDQ6"/>
<dbReference type="InterPro" id="IPR001846">
    <property type="entry name" value="VWF_type-D"/>
</dbReference>
<dbReference type="Pfam" id="PF00094">
    <property type="entry name" value="VWD"/>
    <property type="match status" value="1"/>
</dbReference>
<evidence type="ECO:0000256" key="1">
    <source>
        <dbReference type="ARBA" id="ARBA00022729"/>
    </source>
</evidence>
<reference evidence="16" key="1">
    <citation type="journal article" date="2015" name="Nat. Commun.">
        <title>The Lingula genome provides insights into brachiopod evolution and the origin of phosphate biomineralization.</title>
        <authorList>
            <person name="Luo Y.J."/>
            <person name="Takeuchi T."/>
            <person name="Koyanagi R."/>
            <person name="Yamada L."/>
            <person name="Kanda M."/>
            <person name="Khalturina M."/>
            <person name="Fujie M."/>
            <person name="Yamasaki S.I."/>
            <person name="Endo K."/>
            <person name="Satoh N."/>
        </authorList>
    </citation>
    <scope>NUCLEOTIDE SEQUENCE</scope>
</reference>
<feature type="compositionally biased region" description="Basic and acidic residues" evidence="8">
    <location>
        <begin position="2627"/>
        <end position="2640"/>
    </location>
</feature>
<evidence type="ECO:0000259" key="12">
    <source>
        <dbReference type="PROSITE" id="PS50287"/>
    </source>
</evidence>
<evidence type="ECO:0000256" key="7">
    <source>
        <dbReference type="PROSITE-ProRule" id="PRU00196"/>
    </source>
</evidence>
<dbReference type="PROSITE" id="PS50026">
    <property type="entry name" value="EGF_3"/>
    <property type="match status" value="1"/>
</dbReference>
<dbReference type="SUPFAM" id="SSF56487">
    <property type="entry name" value="SRCR-like"/>
    <property type="match status" value="1"/>
</dbReference>
<dbReference type="PROSITE" id="PS01186">
    <property type="entry name" value="EGF_2"/>
    <property type="match status" value="1"/>
</dbReference>
<keyword evidence="9" id="KW-1133">Transmembrane helix</keyword>
<dbReference type="KEGG" id="lak:106180805"/>
<dbReference type="PANTHER" id="PTHR36191:SF4">
    <property type="entry name" value="VWFD DOMAIN-CONTAINING PROTEIN"/>
    <property type="match status" value="1"/>
</dbReference>
<dbReference type="Pfam" id="PF26129">
    <property type="entry name" value="Vwde"/>
    <property type="match status" value="1"/>
</dbReference>
<dbReference type="InterPro" id="IPR057774">
    <property type="entry name" value="D8C_UMOD/GP2/OIT3-like"/>
</dbReference>
<protein>
    <submittedName>
        <fullName evidence="16">Uncharacterized protein LOC106180805</fullName>
    </submittedName>
</protein>
<evidence type="ECO:0000256" key="8">
    <source>
        <dbReference type="SAM" id="MobiDB-lite"/>
    </source>
</evidence>
<accession>A0A1S3KDQ6</accession>
<dbReference type="CDD" id="cd00037">
    <property type="entry name" value="CLECT"/>
    <property type="match status" value="1"/>
</dbReference>
<reference evidence="16" key="2">
    <citation type="submission" date="2025-08" db="UniProtKB">
        <authorList>
            <consortium name="RefSeq"/>
        </authorList>
    </citation>
    <scope>IDENTIFICATION</scope>
</reference>
<keyword evidence="2" id="KW-0677">Repeat</keyword>
<keyword evidence="9" id="KW-0472">Membrane</keyword>
<dbReference type="PROSITE" id="PS50287">
    <property type="entry name" value="SRCR_2"/>
    <property type="match status" value="1"/>
</dbReference>
<evidence type="ECO:0000256" key="6">
    <source>
        <dbReference type="PROSITE-ProRule" id="PRU00076"/>
    </source>
</evidence>
<dbReference type="InterPro" id="IPR000742">
    <property type="entry name" value="EGF"/>
</dbReference>
<dbReference type="PROSITE" id="PS51233">
    <property type="entry name" value="VWFD"/>
    <property type="match status" value="1"/>
</dbReference>
<comment type="caution">
    <text evidence="7">Lacks conserved residue(s) required for the propagation of feature annotation.</text>
</comment>
<keyword evidence="9" id="KW-0812">Transmembrane</keyword>
<keyword evidence="6" id="KW-0245">EGF-like domain</keyword>
<dbReference type="Pfam" id="PF23283">
    <property type="entry name" value="D8C_UMOD"/>
    <property type="match status" value="2"/>
</dbReference>
<dbReference type="SMART" id="SM00216">
    <property type="entry name" value="VWD"/>
    <property type="match status" value="1"/>
</dbReference>
<feature type="disulfide bond" evidence="6">
    <location>
        <begin position="1342"/>
        <end position="1351"/>
    </location>
</feature>
<dbReference type="SUPFAM" id="SSF56436">
    <property type="entry name" value="C-type lectin-like"/>
    <property type="match status" value="1"/>
</dbReference>
<feature type="transmembrane region" description="Helical" evidence="9">
    <location>
        <begin position="2537"/>
        <end position="2565"/>
    </location>
</feature>
<dbReference type="Pfam" id="PF00530">
    <property type="entry name" value="SRCR"/>
    <property type="match status" value="1"/>
</dbReference>
<dbReference type="STRING" id="7574.A0A1S3KDQ6"/>
<evidence type="ECO:0000259" key="11">
    <source>
        <dbReference type="PROSITE" id="PS50041"/>
    </source>
</evidence>
<dbReference type="InterPro" id="IPR016187">
    <property type="entry name" value="CTDL_fold"/>
</dbReference>
<dbReference type="PROSITE" id="PS50958">
    <property type="entry name" value="SMB_2"/>
    <property type="match status" value="1"/>
</dbReference>
<feature type="disulfide bond" evidence="7">
    <location>
        <begin position="313"/>
        <end position="323"/>
    </location>
</feature>
<evidence type="ECO:0000259" key="10">
    <source>
        <dbReference type="PROSITE" id="PS50026"/>
    </source>
</evidence>
<dbReference type="OrthoDB" id="10001041at2759"/>
<dbReference type="PRINTS" id="PR00258">
    <property type="entry name" value="SPERACTRCPTR"/>
</dbReference>
<evidence type="ECO:0000256" key="3">
    <source>
        <dbReference type="ARBA" id="ARBA00023157"/>
    </source>
</evidence>
<dbReference type="InterPro" id="IPR036772">
    <property type="entry name" value="SRCR-like_dom_sf"/>
</dbReference>
<dbReference type="PROSITE" id="PS00524">
    <property type="entry name" value="SMB_1"/>
    <property type="match status" value="1"/>
</dbReference>
<sequence length="2660" mass="295048">MSKMQWCTGTDPGLFEGGSAEFGILEGEWCHLARFKTMIQLVKILHQVKKHEQSMSFRHLSVGISRKIGILFCVFGTNRADMEGGLGRQRNERVTFLILTVFSAWSAGSDPCSSYTNLTDPYRNVLMGQGVHGTVNCDQNYLTADAWYRFTGAAGDMMPERCVPKFSCGTHAPMWIQGTHPGQNDGVVSRTACAHWDSDCCHWSATVNIKMCPGSYYVYQLPITPECSLTYCGVPYSWNRNIRLVGGSTPYEGRVEVFYENEWGTICNRGNWNNLHAEAVCATLGYESSGSRVAGGGSFGSHSGVIWLSDVDCDEGETSLLRCRHSDWGDTTGCTHSQDAGVICSANSLDIGAGVPYFEKCSENTCYIEDPSFTTFQSARQTCQSIGGDVVLVDTTEESTLLTEICLRSTYPQQILLMGATYNTEQWVWFTGEPVSPAVISWAVGQPEDPSTQPYLCIDTITGLWHDCRISLQGVLCEIKYPISCSELGCCSGKNSSCKVELRSCFCDEHCTKAGDCCEDYVDTCGEIDECFASTRVTGDISRSTMYHKNAIEAVACDDKIEEGWFRFDMITGNDMPVTCHFEGDCGTDNPIWLNGSLPSADDGVINGTVCVKNNTVCCAKTYDIQIKNCSTYNVYHLPPVSQCSERYCIGDKVLCPPGTISEDGFEPGCSDNFPNITQQPDIQVDERVERYIFENITKKELMFTCLPFYDQVPADKLSLLFFDVKWYINSQLVHEEDNVDVADLPAQLRESVWLSKSITLGFQVKCRVKGKYVQDGELVGARSLAVESPEFFAGIKVLNSSDFPIRIKENDPNPAIIAFQPTVPILCTDIPVFDFYCEDIFLQVEVRIPQQWKQALCPSEGGVSQRQEAVVEACGIQINAKHWNKTVTLKIAPVIDGIYDGDQITKVLLSTAEFNVHQAWSNYRLPDIPILVIDTDMTLKGLVCMANSDPHMMTFDGVRYECQLPGEFIMYKHQTLPIQVHGFFKKCNNGRAFCPCAVTVMSGGDLFIFDRCRAGTGSQTTKGIKKPMRSGLLGCEHGQMRVESFNNAKDFKIYLPTGGYVYARSYYYIDDYYMNIHIHPGSRDVESTVGLCGTLNGNKNDDFLRRDGTTDPISLYPNDFSLSWRVSDASDSMYNGIPTSSNVTFIQAEYCRCSTTGDQIVFNSSLPLDCSYTENVAKCASDNSYSVKQLAKCRKRRAAASHDEIFEIRKFEYNADDRIEEPEWKNGWTEAKADEFCSNYIYNSSAGKACQAVENVDYEVALKGCKDDIHLTGDNAWALAALDSIKGMCVGELSKNESYWVVDNSTGEVALPEELDVIKCPNDCSSNGVCTRNNGTSSCECYPGYVSSDCSISRDTIPDLYYMPTNGLCDISQRPCLETPVYGGPFVQSSNLSCKTEHLTASGVITEYNDAEFVHEEEVICPFPKLRQKRSDISSDEVIKVYNISISNSGTNYSHPLKVAVYDSKCYRCDGPSQCHLKNGTCSINGKCYNNEEQNPSDACQICNPNVTTSDWYLRPSTCTIDNQCYTDGQERTGSFCDVCSSDKNRNSWDIKNGTCRIGEMCYKENDTNPDDPCQICIPSWNKTAWYIQSNACRINGSCYHKGEAQEGKSCKVCNPAVNITDWVLLNETCYVNSTCYNSSDRNPSEPCELCDPKYSTETWFELNGTCSINGSCYNETQQNPARPCQICDPRVSNTKWTQLNETCELDGKCISNLQSRSGHMCHICSPSTSRTSWTIKNGTCSINGSCYNETQQNPARPCQICDPRLSNTEWTDLSESCEIDGSCISNQVSKDGHPCHICSPGTSRTSWTIKNGTCSINGVCYNETQQNPARPCQICDPRVSNTEWTDMEDTCELDGKCVSSLESRDGHVCHICSPTTSRTSWTIKNGTCSINGSCYNETQQNPAKPCQICDPRVSNTEWTDLDETCEIEGSCISNLQSRSGHMCHICSPSTSTTSWTIKNGTCSISGLCYNETQQNPARPCQICDPRASNTEWTDLSENCEIEGICIGSLESRRDHLCHICSPSTSRTSWTIKNGTCSINGSCYNETQQNQARPCQICDPRLSDTEWTDLNETCELDGKCISNQKSKDGHMCHICSPSTSTTSWTIKNGTCSINGSCYNETQQNPARPCQICDPRVSNTQWTDLSERCEIEGRCIGSLELKDGHMCHICSPSTSRTSWTVKNGTCSINGSCYNETQQNPARPCQICDPRVSNTEWTDLNGTCSINGSCYNETQQNPTRPCQICDPNVSKTNWTDQKETCELDGKCISNLQSRDGHMCHICSPSTSRTTWTIKNGTCSINGSCYNETQQNPARPCQICDPRVSNTEWTQLSERCEIEGRCIGSLEARDGHVCHICSSGTSRTSWTIKNGTCSINGSCYNETQQNPARPCQICDPRVSNTEWTQLNEACELDGKCISNLQSRDGHICHICSPSTSTTSWTIKNGTCSINGSCYNETQHNPTRPCQICDPSMSQTEWIILNNTCLIDGVCYNTCQANPVDNTTVCHSSTTAYNWTSADVCDHIGSAAEAPSVSDASSQIAIVLGGVLGSISFIAVTLIVVAAIRHTLHWKSKQKKRKNVYLKSNLGSSLSKTPHLGYVHAQNTNMLRGDRYIGDPAAIGRDNQGYQSSTERRYERGSKQQDNIRHQPVYMIGPHMHIPPPDY</sequence>
<keyword evidence="1" id="KW-0732">Signal</keyword>
<keyword evidence="4" id="KW-0675">Receptor</keyword>
<evidence type="ECO:0000256" key="5">
    <source>
        <dbReference type="ARBA" id="ARBA00023180"/>
    </source>
</evidence>
<keyword evidence="3 7" id="KW-1015">Disulfide bond</keyword>
<dbReference type="PANTHER" id="PTHR36191">
    <property type="entry name" value="ENDO/EXONUCLEASE/PHOSPHATASE DOMAIN-CONTAINING PROTEIN-RELATED"/>
    <property type="match status" value="1"/>
</dbReference>
<dbReference type="InterPro" id="IPR001212">
    <property type="entry name" value="Somatomedin_B_dom"/>
</dbReference>
<keyword evidence="5" id="KW-0325">Glycoprotein</keyword>
<evidence type="ECO:0000256" key="9">
    <source>
        <dbReference type="SAM" id="Phobius"/>
    </source>
</evidence>
<feature type="domain" description="SRCR" evidence="12">
    <location>
        <begin position="242"/>
        <end position="345"/>
    </location>
</feature>
<proteinExistence type="predicted"/>
<feature type="disulfide bond" evidence="6">
    <location>
        <begin position="1321"/>
        <end position="1331"/>
    </location>
</feature>
<dbReference type="InterPro" id="IPR001304">
    <property type="entry name" value="C-type_lectin-like"/>
</dbReference>
<feature type="domain" description="C-type lectin" evidence="11">
    <location>
        <begin position="362"/>
        <end position="467"/>
    </location>
</feature>
<dbReference type="FunFam" id="3.10.250.10:FF:000007">
    <property type="entry name" value="Soluble scavenger receptor cysteine-rich domain-containing protein SSC5D"/>
    <property type="match status" value="1"/>
</dbReference>
<feature type="domain" description="VWFD" evidence="14">
    <location>
        <begin position="943"/>
        <end position="1133"/>
    </location>
</feature>
<dbReference type="Gene3D" id="3.10.250.10">
    <property type="entry name" value="SRCR-like domain"/>
    <property type="match status" value="1"/>
</dbReference>
<evidence type="ECO:0000256" key="2">
    <source>
        <dbReference type="ARBA" id="ARBA00022737"/>
    </source>
</evidence>
<dbReference type="SMART" id="SM00202">
    <property type="entry name" value="SR"/>
    <property type="match status" value="1"/>
</dbReference>
<dbReference type="InterPro" id="IPR001190">
    <property type="entry name" value="SRCR"/>
</dbReference>
<evidence type="ECO:0000313" key="15">
    <source>
        <dbReference type="Proteomes" id="UP000085678"/>
    </source>
</evidence>
<evidence type="ECO:0000313" key="16">
    <source>
        <dbReference type="RefSeq" id="XP_013420391.1"/>
    </source>
</evidence>
<dbReference type="InterPro" id="IPR058727">
    <property type="entry name" value="Helical_Vwde"/>
</dbReference>
<dbReference type="SMART" id="SM00034">
    <property type="entry name" value="CLECT"/>
    <property type="match status" value="1"/>
</dbReference>
<dbReference type="RefSeq" id="XP_013420391.1">
    <property type="nucleotide sequence ID" value="XM_013564937.1"/>
</dbReference>
<evidence type="ECO:0000256" key="4">
    <source>
        <dbReference type="ARBA" id="ARBA00023170"/>
    </source>
</evidence>
<dbReference type="Proteomes" id="UP000085678">
    <property type="component" value="Unplaced"/>
</dbReference>
<keyword evidence="15" id="KW-1185">Reference proteome</keyword>
<feature type="domain" description="EGF-like" evidence="10">
    <location>
        <begin position="1317"/>
        <end position="1352"/>
    </location>
</feature>
<dbReference type="GO" id="GO:0016020">
    <property type="term" value="C:membrane"/>
    <property type="evidence" value="ECO:0007669"/>
    <property type="project" value="InterPro"/>
</dbReference>
<gene>
    <name evidence="16" type="primary">LOC106180805</name>
</gene>
<dbReference type="PROSITE" id="PS50041">
    <property type="entry name" value="C_TYPE_LECTIN_2"/>
    <property type="match status" value="1"/>
</dbReference>
<feature type="domain" description="SMB" evidence="13">
    <location>
        <begin position="487"/>
        <end position="529"/>
    </location>
</feature>
<dbReference type="GeneID" id="106180805"/>
<evidence type="ECO:0000259" key="14">
    <source>
        <dbReference type="PROSITE" id="PS51233"/>
    </source>
</evidence>